<dbReference type="AlphaFoldDB" id="A0AAV3JDK8"/>
<dbReference type="Proteomes" id="UP000014570">
    <property type="component" value="Unassembled WGS sequence"/>
</dbReference>
<dbReference type="EMBL" id="AHNP02000004">
    <property type="protein sequence ID" value="EPG58837.1"/>
    <property type="molecule type" value="Genomic_DNA"/>
</dbReference>
<comment type="caution">
    <text evidence="1">The sequence shown here is derived from an EMBL/GenBank/DDBJ whole genome shotgun (WGS) entry which is preliminary data.</text>
</comment>
<name>A0AAV3JDK8_LEPBO</name>
<protein>
    <submittedName>
        <fullName evidence="1">Uncharacterized protein</fullName>
    </submittedName>
</protein>
<evidence type="ECO:0000313" key="2">
    <source>
        <dbReference type="Proteomes" id="UP000014570"/>
    </source>
</evidence>
<proteinExistence type="predicted"/>
<evidence type="ECO:0000313" key="1">
    <source>
        <dbReference type="EMBL" id="EPG58837.1"/>
    </source>
</evidence>
<organism evidence="1 2">
    <name type="scientific">Leptospira borgpetersenii serovar Javanica str. UI 09931</name>
    <dbReference type="NCBI Taxonomy" id="1049767"/>
    <lineage>
        <taxon>Bacteria</taxon>
        <taxon>Pseudomonadati</taxon>
        <taxon>Spirochaetota</taxon>
        <taxon>Spirochaetia</taxon>
        <taxon>Leptospirales</taxon>
        <taxon>Leptospiraceae</taxon>
        <taxon>Leptospira</taxon>
    </lineage>
</organism>
<accession>A0AAV3JDK8</accession>
<reference evidence="1 2" key="1">
    <citation type="submission" date="2013-04" db="EMBL/GenBank/DDBJ databases">
        <authorList>
            <person name="Harkins D.M."/>
            <person name="Durkin A.S."/>
            <person name="Brinkac L.M."/>
            <person name="Haft D.H."/>
            <person name="Selengut J.D."/>
            <person name="Sanka R."/>
            <person name="DePew J."/>
            <person name="Purushe J."/>
            <person name="Chanthongthip A."/>
            <person name="Lattana O."/>
            <person name="Phetsouvanh R."/>
            <person name="Newton P.N."/>
            <person name="Vinetz J.M."/>
            <person name="Sutton G.G."/>
            <person name="Nierman W.C."/>
            <person name="Fouts D.E."/>
        </authorList>
    </citation>
    <scope>NUCLEOTIDE SEQUENCE [LARGE SCALE GENOMIC DNA]</scope>
    <source>
        <strain evidence="1 2">UI 09931</strain>
    </source>
</reference>
<gene>
    <name evidence="1" type="ORF">LEP1GSC103_0293</name>
</gene>
<sequence>MGQVLSVQKPIRLVQERDEKVISNWKKRCWLKVKKSPKRTIVFNVRAV</sequence>